<dbReference type="Proteomes" id="UP001142078">
    <property type="component" value="Unassembled WGS sequence"/>
</dbReference>
<dbReference type="InterPro" id="IPR001296">
    <property type="entry name" value="Glyco_trans_1"/>
</dbReference>
<dbReference type="PANTHER" id="PTHR12526">
    <property type="entry name" value="GLYCOSYLTRANSFERASE"/>
    <property type="match status" value="1"/>
</dbReference>
<keyword evidence="3" id="KW-0808">Transferase</keyword>
<dbReference type="OrthoDB" id="3199616at2"/>
<gene>
    <name evidence="3" type="ORF">NSA23_16125</name>
</gene>
<protein>
    <submittedName>
        <fullName evidence="3">Glycosyltransferase</fullName>
        <ecNumber evidence="3">2.4.-.-</ecNumber>
    </submittedName>
</protein>
<organism evidence="3 4">
    <name type="scientific">Anaerosalibacter massiliensis</name>
    <dbReference type="NCBI Taxonomy" id="1347392"/>
    <lineage>
        <taxon>Bacteria</taxon>
        <taxon>Bacillati</taxon>
        <taxon>Bacillota</taxon>
        <taxon>Tissierellia</taxon>
        <taxon>Tissierellales</taxon>
        <taxon>Sporanaerobacteraceae</taxon>
        <taxon>Anaerosalibacter</taxon>
    </lineage>
</organism>
<evidence type="ECO:0000313" key="4">
    <source>
        <dbReference type="Proteomes" id="UP001142078"/>
    </source>
</evidence>
<keyword evidence="3" id="KW-0328">Glycosyltransferase</keyword>
<accession>A0A9X2S6F9</accession>
<dbReference type="Pfam" id="PF13439">
    <property type="entry name" value="Glyco_transf_4"/>
    <property type="match status" value="1"/>
</dbReference>
<feature type="domain" description="Glycosyl transferase family 1" evidence="1">
    <location>
        <begin position="187"/>
        <end position="343"/>
    </location>
</feature>
<dbReference type="EC" id="2.4.-.-" evidence="3"/>
<dbReference type="GO" id="GO:0016757">
    <property type="term" value="F:glycosyltransferase activity"/>
    <property type="evidence" value="ECO:0007669"/>
    <property type="project" value="UniProtKB-KW"/>
</dbReference>
<keyword evidence="4" id="KW-1185">Reference proteome</keyword>
<evidence type="ECO:0000259" key="1">
    <source>
        <dbReference type="Pfam" id="PF00534"/>
    </source>
</evidence>
<dbReference type="PANTHER" id="PTHR12526:SF638">
    <property type="entry name" value="SPORE COAT PROTEIN SA"/>
    <property type="match status" value="1"/>
</dbReference>
<dbReference type="Pfam" id="PF00534">
    <property type="entry name" value="Glycos_transf_1"/>
    <property type="match status" value="1"/>
</dbReference>
<dbReference type="SUPFAM" id="SSF53756">
    <property type="entry name" value="UDP-Glycosyltransferase/glycogen phosphorylase"/>
    <property type="match status" value="1"/>
</dbReference>
<reference evidence="3" key="1">
    <citation type="submission" date="2022-07" db="EMBL/GenBank/DDBJ databases">
        <title>Enhanced cultured diversity of the mouse gut microbiota enables custom-made synthetic communities.</title>
        <authorList>
            <person name="Afrizal A."/>
        </authorList>
    </citation>
    <scope>NUCLEOTIDE SEQUENCE</scope>
    <source>
        <strain evidence="3">DSM 29482</strain>
    </source>
</reference>
<proteinExistence type="predicted"/>
<dbReference type="Gene3D" id="3.40.50.2000">
    <property type="entry name" value="Glycogen Phosphorylase B"/>
    <property type="match status" value="2"/>
</dbReference>
<dbReference type="EMBL" id="JANJZL010000024">
    <property type="protein sequence ID" value="MCR2045613.1"/>
    <property type="molecule type" value="Genomic_DNA"/>
</dbReference>
<dbReference type="InterPro" id="IPR028098">
    <property type="entry name" value="Glyco_trans_4-like_N"/>
</dbReference>
<evidence type="ECO:0000259" key="2">
    <source>
        <dbReference type="Pfam" id="PF13439"/>
    </source>
</evidence>
<dbReference type="AlphaFoldDB" id="A0A9X2S6F9"/>
<comment type="caution">
    <text evidence="3">The sequence shown here is derived from an EMBL/GenBank/DDBJ whole genome shotgun (WGS) entry which is preliminary data.</text>
</comment>
<name>A0A9X2S6F9_9FIRM</name>
<feature type="domain" description="Glycosyltransferase subfamily 4-like N-terminal" evidence="2">
    <location>
        <begin position="13"/>
        <end position="170"/>
    </location>
</feature>
<dbReference type="RefSeq" id="WP_042680896.1">
    <property type="nucleotide sequence ID" value="NZ_CABKTM010000025.1"/>
</dbReference>
<sequence length="380" mass="44312">MKVLHLISGGDTGGAKTHINNLLVELDKMIDLKMICFIEGEFFYELKAKGIDIEVFKQEKRYDMSIMSRLKKEIERENYDIIHCHGARANFISMFLKREYNIPFITTIHSDYKLDFKDNFYKKIAYTAMNTIALKKFDYYIAISTNFKQMLVDRGFNKNNIFTVYNGIDFKDNIKYIPKEEFLKRYNINAENKIIVGIAARLDLVKDHDTFIEAAYKVLQTRRDIIFLIAGDGNEEKRLLSKVKELKIEDHVHFLGFVKDPYSFFNAIDINVLTSVSESFPYVILEGARFKKPIISTNVGGVSDLIKDGDNGWLINIGDSEALSKYIKYFLNDEAKIKAFGENLYMNVKNKFSSQKMALDHLRIYENIIQTRRMRNEDNK</sequence>
<evidence type="ECO:0000313" key="3">
    <source>
        <dbReference type="EMBL" id="MCR2045613.1"/>
    </source>
</evidence>